<keyword evidence="5" id="KW-1185">Reference proteome</keyword>
<dbReference type="EMBL" id="KE124009">
    <property type="protein sequence ID" value="EPB85582.1"/>
    <property type="molecule type" value="Genomic_DNA"/>
</dbReference>
<evidence type="ECO:0000256" key="1">
    <source>
        <dbReference type="ARBA" id="ARBA00004123"/>
    </source>
</evidence>
<comment type="subcellular location">
    <subcellularLocation>
        <location evidence="1">Nucleus</location>
    </subcellularLocation>
</comment>
<dbReference type="InterPro" id="IPR023780">
    <property type="entry name" value="Chromo_domain"/>
</dbReference>
<protein>
    <recommendedName>
        <fullName evidence="3">Chromo domain-containing protein</fullName>
    </recommendedName>
</protein>
<sequence>MSNLEILELSDEEDQFFYEVEEIVQMIITDKGERIFEIKWKGYDSSENTFEPERNLNCPELLKEFLKKHEADSKKKKN</sequence>
<dbReference type="OrthoDB" id="10267344at2759"/>
<dbReference type="InterPro" id="IPR000953">
    <property type="entry name" value="Chromo/chromo_shadow_dom"/>
</dbReference>
<dbReference type="InterPro" id="IPR016197">
    <property type="entry name" value="Chromo-like_dom_sf"/>
</dbReference>
<organism evidence="4 5">
    <name type="scientific">Mucor circinelloides f. circinelloides (strain 1006PhL)</name>
    <name type="common">Mucormycosis agent</name>
    <name type="synonym">Calyptromyces circinelloides</name>
    <dbReference type="NCBI Taxonomy" id="1220926"/>
    <lineage>
        <taxon>Eukaryota</taxon>
        <taxon>Fungi</taxon>
        <taxon>Fungi incertae sedis</taxon>
        <taxon>Mucoromycota</taxon>
        <taxon>Mucoromycotina</taxon>
        <taxon>Mucoromycetes</taxon>
        <taxon>Mucorales</taxon>
        <taxon>Mucorineae</taxon>
        <taxon>Mucoraceae</taxon>
        <taxon>Mucor</taxon>
    </lineage>
</organism>
<feature type="domain" description="Chromo" evidence="3">
    <location>
        <begin position="18"/>
        <end position="77"/>
    </location>
</feature>
<dbReference type="CDD" id="cd00024">
    <property type="entry name" value="CD_CSD"/>
    <property type="match status" value="1"/>
</dbReference>
<dbReference type="Proteomes" id="UP000014254">
    <property type="component" value="Unassembled WGS sequence"/>
</dbReference>
<reference evidence="5" key="1">
    <citation type="submission" date="2013-05" db="EMBL/GenBank/DDBJ databases">
        <title>The Genome sequence of Mucor circinelloides f. circinelloides 1006PhL.</title>
        <authorList>
            <consortium name="The Broad Institute Genomics Platform"/>
            <person name="Cuomo C."/>
            <person name="Earl A."/>
            <person name="Findley K."/>
            <person name="Lee S.C."/>
            <person name="Walker B."/>
            <person name="Young S."/>
            <person name="Zeng Q."/>
            <person name="Gargeya S."/>
            <person name="Fitzgerald M."/>
            <person name="Haas B."/>
            <person name="Abouelleil A."/>
            <person name="Allen A.W."/>
            <person name="Alvarado L."/>
            <person name="Arachchi H.M."/>
            <person name="Berlin A.M."/>
            <person name="Chapman S.B."/>
            <person name="Gainer-Dewar J."/>
            <person name="Goldberg J."/>
            <person name="Griggs A."/>
            <person name="Gujja S."/>
            <person name="Hansen M."/>
            <person name="Howarth C."/>
            <person name="Imamovic A."/>
            <person name="Ireland A."/>
            <person name="Larimer J."/>
            <person name="McCowan C."/>
            <person name="Murphy C."/>
            <person name="Pearson M."/>
            <person name="Poon T.W."/>
            <person name="Priest M."/>
            <person name="Roberts A."/>
            <person name="Saif S."/>
            <person name="Shea T."/>
            <person name="Sisk P."/>
            <person name="Sykes S."/>
            <person name="Wortman J."/>
            <person name="Nusbaum C."/>
            <person name="Birren B."/>
        </authorList>
    </citation>
    <scope>NUCLEOTIDE SEQUENCE [LARGE SCALE GENOMIC DNA]</scope>
    <source>
        <strain evidence="5">1006PhL</strain>
    </source>
</reference>
<dbReference type="PROSITE" id="PS50013">
    <property type="entry name" value="CHROMO_2"/>
    <property type="match status" value="1"/>
</dbReference>
<dbReference type="STRING" id="1220926.S2JAW5"/>
<dbReference type="SMART" id="SM00298">
    <property type="entry name" value="CHROMO"/>
    <property type="match status" value="1"/>
</dbReference>
<proteinExistence type="predicted"/>
<accession>S2JAW5</accession>
<evidence type="ECO:0000313" key="5">
    <source>
        <dbReference type="Proteomes" id="UP000014254"/>
    </source>
</evidence>
<dbReference type="Pfam" id="PF00385">
    <property type="entry name" value="Chromo"/>
    <property type="match status" value="1"/>
</dbReference>
<name>S2JAW5_MUCC1</name>
<evidence type="ECO:0000259" key="3">
    <source>
        <dbReference type="PROSITE" id="PS50013"/>
    </source>
</evidence>
<dbReference type="SUPFAM" id="SSF54160">
    <property type="entry name" value="Chromo domain-like"/>
    <property type="match status" value="1"/>
</dbReference>
<dbReference type="VEuPathDB" id="FungiDB:HMPREF1544_07671"/>
<dbReference type="AlphaFoldDB" id="S2JAW5"/>
<dbReference type="InParanoid" id="S2JAW5"/>
<dbReference type="PANTHER" id="PTHR22812">
    <property type="entry name" value="CHROMOBOX PROTEIN"/>
    <property type="match status" value="1"/>
</dbReference>
<dbReference type="InterPro" id="IPR051219">
    <property type="entry name" value="Heterochromatin_chromo-domain"/>
</dbReference>
<evidence type="ECO:0000313" key="4">
    <source>
        <dbReference type="EMBL" id="EPB85582.1"/>
    </source>
</evidence>
<keyword evidence="2" id="KW-0539">Nucleus</keyword>
<gene>
    <name evidence="4" type="ORF">HMPREF1544_07671</name>
</gene>
<dbReference type="GO" id="GO:0005634">
    <property type="term" value="C:nucleus"/>
    <property type="evidence" value="ECO:0007669"/>
    <property type="project" value="UniProtKB-SubCell"/>
</dbReference>
<dbReference type="Gene3D" id="2.40.50.40">
    <property type="match status" value="1"/>
</dbReference>
<evidence type="ECO:0000256" key="2">
    <source>
        <dbReference type="ARBA" id="ARBA00023242"/>
    </source>
</evidence>